<dbReference type="InterPro" id="IPR057165">
    <property type="entry name" value="DUF7843"/>
</dbReference>
<evidence type="ECO:0000259" key="2">
    <source>
        <dbReference type="Pfam" id="PF13387"/>
    </source>
</evidence>
<evidence type="ECO:0000313" key="5">
    <source>
        <dbReference type="EMBL" id="GEC96113.1"/>
    </source>
</evidence>
<dbReference type="InterPro" id="IPR025178">
    <property type="entry name" value="Lnb_N"/>
</dbReference>
<dbReference type="EMBL" id="BJNV01000035">
    <property type="protein sequence ID" value="GEC96113.1"/>
    <property type="molecule type" value="Genomic_DNA"/>
</dbReference>
<feature type="chain" id="PRO_5021239531" evidence="1">
    <location>
        <begin position="23"/>
        <end position="632"/>
    </location>
</feature>
<dbReference type="RefSeq" id="WP_141352112.1">
    <property type="nucleotide sequence ID" value="NZ_BJNV01000035.1"/>
</dbReference>
<evidence type="ECO:0000256" key="1">
    <source>
        <dbReference type="SAM" id="SignalP"/>
    </source>
</evidence>
<feature type="signal peptide" evidence="1">
    <location>
        <begin position="1"/>
        <end position="22"/>
    </location>
</feature>
<evidence type="ECO:0000313" key="6">
    <source>
        <dbReference type="Proteomes" id="UP000318422"/>
    </source>
</evidence>
<dbReference type="Pfam" id="PF13387">
    <property type="entry name" value="Lnb_N"/>
    <property type="match status" value="1"/>
</dbReference>
<dbReference type="Pfam" id="PF25225">
    <property type="entry name" value="DUF7843"/>
    <property type="match status" value="1"/>
</dbReference>
<keyword evidence="1" id="KW-0732">Signal</keyword>
<keyword evidence="6" id="KW-1185">Reference proteome</keyword>
<accession>A0A4Y4CXT6</accession>
<proteinExistence type="predicted"/>
<dbReference type="OrthoDB" id="9759948at2"/>
<dbReference type="AlphaFoldDB" id="A0A4Y4CXT6"/>
<dbReference type="Pfam" id="PF25222">
    <property type="entry name" value="DUF7840"/>
    <property type="match status" value="1"/>
</dbReference>
<gene>
    <name evidence="5" type="ORF">ZRA01_21860</name>
</gene>
<feature type="domain" description="Lnb N-terminal periplasmic" evidence="2">
    <location>
        <begin position="132"/>
        <end position="299"/>
    </location>
</feature>
<evidence type="ECO:0000259" key="3">
    <source>
        <dbReference type="Pfam" id="PF25222"/>
    </source>
</evidence>
<reference evidence="5 6" key="1">
    <citation type="submission" date="2019-06" db="EMBL/GenBank/DDBJ databases">
        <title>Whole genome shotgun sequence of Zoogloea ramigera NBRC 15342.</title>
        <authorList>
            <person name="Hosoyama A."/>
            <person name="Uohara A."/>
            <person name="Ohji S."/>
            <person name="Ichikawa N."/>
        </authorList>
    </citation>
    <scope>NUCLEOTIDE SEQUENCE [LARGE SCALE GENOMIC DNA]</scope>
    <source>
        <strain evidence="5 6">NBRC 15342</strain>
    </source>
</reference>
<feature type="domain" description="DUF7840" evidence="3">
    <location>
        <begin position="404"/>
        <end position="631"/>
    </location>
</feature>
<evidence type="ECO:0000259" key="4">
    <source>
        <dbReference type="Pfam" id="PF25225"/>
    </source>
</evidence>
<dbReference type="InterPro" id="IPR057162">
    <property type="entry name" value="DUF7840"/>
</dbReference>
<protein>
    <submittedName>
        <fullName evidence="5">Membrane protein</fullName>
    </submittedName>
</protein>
<comment type="caution">
    <text evidence="5">The sequence shown here is derived from an EMBL/GenBank/DDBJ whole genome shotgun (WGS) entry which is preliminary data.</text>
</comment>
<sequence length="632" mass="69383">MRTLLALGATLCLSTAALPARADGPGDLQAQARSLHLADDPAWADLLQYEAHPLTRRLRSLADDPGFFNAPDGASNPAAELDATLARLFDPARPDDPDSHPQCRFPARVHWLRTRLGMSTATLPAQPCPRLEAWMAAINPAGATLVFPSAYVNSPASMFGHTLLRIDAVGQTEATRLLAYTINYAAKADASDGFSFALKGLTGLYPGMLSSSPYYVKVREYSDMESRDVWEYQLNLSTAETRQLLRHAWEIGATRFDYWFFDENCSYMMLRLLDVARPGLRLSQQFFWTAIPVDTVKGVVAATPGLVTDIHFRASAGTELAHRAGRLAPAQLEAAIAVADGGTTPESLGDSPLAIEQLEFADRLVSFRGHGGKLGQDEALARLKAIQTRRSTLPAIDTGTVPVPERPESGHASARAGLAAGSLAGDAALFLELRPAYHDLLDPERGYARGAQIRFGDLAASQREGRGWQLDRLLPVDIVSVAPRRAWSQPLSWKVRFGWERSLGATRPIAPMLAGGPGAAWEWKLGQRPLLGYVFLENQLLSHAGLQKNWAIGTGPLVGVLRDLGEHSRVQIEAGRQWYIDRRLERSSFRARLRSRVGPHSNLVAGYEWTQLELPDTRSTERSIQLGWQLYF</sequence>
<dbReference type="Proteomes" id="UP000318422">
    <property type="component" value="Unassembled WGS sequence"/>
</dbReference>
<name>A0A4Y4CXT6_ZOORA</name>
<feature type="domain" description="DUF7843" evidence="4">
    <location>
        <begin position="36"/>
        <end position="114"/>
    </location>
</feature>
<organism evidence="5 6">
    <name type="scientific">Zoogloea ramigera</name>
    <dbReference type="NCBI Taxonomy" id="350"/>
    <lineage>
        <taxon>Bacteria</taxon>
        <taxon>Pseudomonadati</taxon>
        <taxon>Pseudomonadota</taxon>
        <taxon>Betaproteobacteria</taxon>
        <taxon>Rhodocyclales</taxon>
        <taxon>Zoogloeaceae</taxon>
        <taxon>Zoogloea</taxon>
    </lineage>
</organism>